<organism evidence="3 4">
    <name type="scientific">Mesorhizobium escarrei</name>
    <dbReference type="NCBI Taxonomy" id="666018"/>
    <lineage>
        <taxon>Bacteria</taxon>
        <taxon>Pseudomonadati</taxon>
        <taxon>Pseudomonadota</taxon>
        <taxon>Alphaproteobacteria</taxon>
        <taxon>Hyphomicrobiales</taxon>
        <taxon>Phyllobacteriaceae</taxon>
        <taxon>Mesorhizobium</taxon>
    </lineage>
</organism>
<proteinExistence type="predicted"/>
<dbReference type="InterPro" id="IPR011051">
    <property type="entry name" value="RmlC_Cupin_sf"/>
</dbReference>
<evidence type="ECO:0000259" key="2">
    <source>
        <dbReference type="Pfam" id="PF12852"/>
    </source>
</evidence>
<dbReference type="SUPFAM" id="SSF51182">
    <property type="entry name" value="RmlC-like cupins"/>
    <property type="match status" value="1"/>
</dbReference>
<dbReference type="Pfam" id="PF12852">
    <property type="entry name" value="Cupin_6"/>
    <property type="match status" value="1"/>
</dbReference>
<protein>
    <recommendedName>
        <fullName evidence="2">AraC-type transcription regulator ligand-binding domain-containing protein</fullName>
    </recommendedName>
</protein>
<sequence>MPDCRYSFADRPKPAHCCVMDVLNDICSSLRLKAELYFHAALDAPFAVRLPEEERHIRFHHMLSGRAYVAVPGQPAVALNPGDMVLVPEGASQILSSDAAARDAIPLEAVLAAHPVEGDTLRVGHGAPDCRILCGYLGFDPGILHPVLSVLPPVIVLKRNDATCGSALQLLHDEALLSGPGAFFVLHRVVEILLIQSLRREATASSPAHPYMEALRDPPSPSA</sequence>
<evidence type="ECO:0000313" key="3">
    <source>
        <dbReference type="EMBL" id="CAH2400930.1"/>
    </source>
</evidence>
<keyword evidence="4" id="KW-1185">Reference proteome</keyword>
<dbReference type="EMBL" id="CAKXZT010000121">
    <property type="protein sequence ID" value="CAH2400930.1"/>
    <property type="molecule type" value="Genomic_DNA"/>
</dbReference>
<evidence type="ECO:0000313" key="4">
    <source>
        <dbReference type="Proteomes" id="UP001153050"/>
    </source>
</evidence>
<dbReference type="Proteomes" id="UP001153050">
    <property type="component" value="Unassembled WGS sequence"/>
</dbReference>
<name>A0ABN8JS65_9HYPH</name>
<gene>
    <name evidence="3" type="ORF">MES5069_270158</name>
</gene>
<comment type="caution">
    <text evidence="3">The sequence shown here is derived from an EMBL/GenBank/DDBJ whole genome shotgun (WGS) entry which is preliminary data.</text>
</comment>
<dbReference type="InterPro" id="IPR032783">
    <property type="entry name" value="AraC_lig"/>
</dbReference>
<feature type="domain" description="AraC-type transcription regulator ligand-binding" evidence="2">
    <location>
        <begin position="21"/>
        <end position="200"/>
    </location>
</feature>
<accession>A0ABN8JS65</accession>
<keyword evidence="1" id="KW-0238">DNA-binding</keyword>
<reference evidence="3 4" key="1">
    <citation type="submission" date="2022-03" db="EMBL/GenBank/DDBJ databases">
        <authorList>
            <person name="Brunel B."/>
        </authorList>
    </citation>
    <scope>NUCLEOTIDE SEQUENCE [LARGE SCALE GENOMIC DNA]</scope>
    <source>
        <strain evidence="3">STM5069sample</strain>
    </source>
</reference>
<evidence type="ECO:0000256" key="1">
    <source>
        <dbReference type="ARBA" id="ARBA00023125"/>
    </source>
</evidence>